<dbReference type="EMBL" id="CP039346">
    <property type="protein sequence ID" value="QCD81222.1"/>
    <property type="molecule type" value="Genomic_DNA"/>
</dbReference>
<dbReference type="Proteomes" id="UP000501690">
    <property type="component" value="Linkage Group LG2"/>
</dbReference>
<sequence>MSRLGENIRSSPWFLLDLSLRLRTFIFSDESSRSGEKFSLKRELVETCCALCSSCRLGEGLQFWAKSNLAQVRRSRLGENSQNTHYATIKVLAQARIPSFSERVFDRLGEGF</sequence>
<reference evidence="1 2" key="1">
    <citation type="submission" date="2019-04" db="EMBL/GenBank/DDBJ databases">
        <title>An improved genome assembly and genetic linkage map for asparagus bean, Vigna unguiculata ssp. sesquipedialis.</title>
        <authorList>
            <person name="Xia Q."/>
            <person name="Zhang R."/>
            <person name="Dong Y."/>
        </authorList>
    </citation>
    <scope>NUCLEOTIDE SEQUENCE [LARGE SCALE GENOMIC DNA]</scope>
    <source>
        <tissue evidence="1">Leaf</tissue>
    </source>
</reference>
<protein>
    <submittedName>
        <fullName evidence="1">Uncharacterized protein</fullName>
    </submittedName>
</protein>
<dbReference type="AlphaFoldDB" id="A0A4D6KUX9"/>
<evidence type="ECO:0000313" key="2">
    <source>
        <dbReference type="Proteomes" id="UP000501690"/>
    </source>
</evidence>
<gene>
    <name evidence="1" type="ORF">DEO72_LG2g1547</name>
</gene>
<keyword evidence="2" id="KW-1185">Reference proteome</keyword>
<accession>A0A4D6KUX9</accession>
<evidence type="ECO:0000313" key="1">
    <source>
        <dbReference type="EMBL" id="QCD81222.1"/>
    </source>
</evidence>
<name>A0A4D6KUX9_VIGUN</name>
<proteinExistence type="predicted"/>
<organism evidence="1 2">
    <name type="scientific">Vigna unguiculata</name>
    <name type="common">Cowpea</name>
    <dbReference type="NCBI Taxonomy" id="3917"/>
    <lineage>
        <taxon>Eukaryota</taxon>
        <taxon>Viridiplantae</taxon>
        <taxon>Streptophyta</taxon>
        <taxon>Embryophyta</taxon>
        <taxon>Tracheophyta</taxon>
        <taxon>Spermatophyta</taxon>
        <taxon>Magnoliopsida</taxon>
        <taxon>eudicotyledons</taxon>
        <taxon>Gunneridae</taxon>
        <taxon>Pentapetalae</taxon>
        <taxon>rosids</taxon>
        <taxon>fabids</taxon>
        <taxon>Fabales</taxon>
        <taxon>Fabaceae</taxon>
        <taxon>Papilionoideae</taxon>
        <taxon>50 kb inversion clade</taxon>
        <taxon>NPAAA clade</taxon>
        <taxon>indigoferoid/millettioid clade</taxon>
        <taxon>Phaseoleae</taxon>
        <taxon>Vigna</taxon>
    </lineage>
</organism>